<feature type="compositionally biased region" description="Basic and acidic residues" evidence="2">
    <location>
        <begin position="370"/>
        <end position="382"/>
    </location>
</feature>
<proteinExistence type="inferred from homology"/>
<evidence type="ECO:0000256" key="2">
    <source>
        <dbReference type="SAM" id="MobiDB-lite"/>
    </source>
</evidence>
<name>A0A8T1VQ42_9STRA</name>
<feature type="region of interest" description="Disordered" evidence="2">
    <location>
        <begin position="775"/>
        <end position="943"/>
    </location>
</feature>
<dbReference type="GO" id="GO:0005634">
    <property type="term" value="C:nucleus"/>
    <property type="evidence" value="ECO:0007669"/>
    <property type="project" value="TreeGrafter"/>
</dbReference>
<dbReference type="InterPro" id="IPR005612">
    <property type="entry name" value="CCAAT-binding_factor"/>
</dbReference>
<feature type="region of interest" description="Disordered" evidence="2">
    <location>
        <begin position="956"/>
        <end position="976"/>
    </location>
</feature>
<feature type="region of interest" description="Disordered" evidence="2">
    <location>
        <begin position="570"/>
        <end position="600"/>
    </location>
</feature>
<sequence>MAPTAKKSKSHGGAKSAKPEKKDTTTKKTSQAISGQKNASKHAAKASEKPSQAPAQGNLPQLVTLLTEDGVAWYDAEPKLKPRLKNKNQSGSEALKASDELVLTLKKQAQQLLEAEVTRFETQKSSKMSSDDKYLATMMKSGTLADRVAALTLTSQGSPLHSLLRLGQLTTMASKKTRRESLMAVDSLKDLFLNNLLPDDAKLRFFHQHPLELAKDSPAHLVLWFFEHCLKTAYAQLTGVLASGMDDAVDSHKRACLRAANALLRAKPEQEAVLLAMLVNKLGDPDRKIAAYLHRMLQDLLREHPAMKRVVVDEVERLLTRPKVSDRAKYNAVLFLNQIYLEGDGVDADLAGHLISVYFGLFSKEVHSHKEAREKAKKDAKSGKKNKKKTAAPASEEAMDRKLLSALLVGVNRAFPYANATSANFTEEIDSLFQVVHRAHHSTSVQALMLLFQVMSSTNSVSDRFYTALYGKLVDPKVRETSKHTLFLNLIFRAMKADVSPARTGAFAKRLMQLASVMPPAFVCAVLFLLSELLKVKPQLRTLFDQPEAGAAGDNTTGDEHFEDVKADTFELEKEEDDDDDDDDTTQEEAGSNDVDDGLTDAERSQKILAQMFGSEEPVKDSKKTKEAAVVSFDDEPSKKQGAKNAEEEGGYDATKRNPLFAGAETSCAWEIYMLAHHYHPSVQMFARQLLESKDTGIQYAGDPLVDFTLHAFFEKFVNKKPRHKVAEGSSSATKAKNWTFVPINTEAVLQESEANVDASDQFFYKFFKERATRDAAHPGSRRQKKSKSERDADAFSDMEDAEDDEELEAYAQELAEGIMEDGNMDDEDPDTTGWSDSDDEGEPALDGEDDVAEFEGGGDVSDDGENDDGGISNVENDDDDGDDEVEEDDGEDEDEDAFDFSVMGGMGDDDEVLQEELEELDAKRKKQTPPKAGSKRKSMFASADDYDKIVQDAMAKQAKPGKHAKGKQSKKARRS</sequence>
<feature type="domain" description="CCAAT-binding factor" evidence="3">
    <location>
        <begin position="444"/>
        <end position="687"/>
    </location>
</feature>
<dbReference type="Pfam" id="PF03914">
    <property type="entry name" value="CBF"/>
    <property type="match status" value="1"/>
</dbReference>
<feature type="region of interest" description="Disordered" evidence="2">
    <location>
        <begin position="1"/>
        <end position="58"/>
    </location>
</feature>
<gene>
    <name evidence="4" type="ORF">PHYBOEH_010539</name>
</gene>
<feature type="compositionally biased region" description="Acidic residues" evidence="2">
    <location>
        <begin position="819"/>
        <end position="854"/>
    </location>
</feature>
<comment type="caution">
    <text evidence="4">The sequence shown here is derived from an EMBL/GenBank/DDBJ whole genome shotgun (WGS) entry which is preliminary data.</text>
</comment>
<feature type="region of interest" description="Disordered" evidence="2">
    <location>
        <begin position="612"/>
        <end position="654"/>
    </location>
</feature>
<feature type="compositionally biased region" description="Acidic residues" evidence="2">
    <location>
        <begin position="573"/>
        <end position="587"/>
    </location>
</feature>
<dbReference type="PANTHER" id="PTHR12048:SF0">
    <property type="entry name" value="CCAAT_ENHANCER-BINDING PROTEIN ZETA"/>
    <property type="match status" value="1"/>
</dbReference>
<feature type="compositionally biased region" description="Basic residues" evidence="2">
    <location>
        <begin position="960"/>
        <end position="976"/>
    </location>
</feature>
<keyword evidence="5" id="KW-1185">Reference proteome</keyword>
<evidence type="ECO:0000259" key="3">
    <source>
        <dbReference type="Pfam" id="PF03914"/>
    </source>
</evidence>
<evidence type="ECO:0000256" key="1">
    <source>
        <dbReference type="ARBA" id="ARBA00007797"/>
    </source>
</evidence>
<feature type="compositionally biased region" description="Acidic residues" evidence="2">
    <location>
        <begin position="795"/>
        <end position="809"/>
    </location>
</feature>
<feature type="compositionally biased region" description="Acidic residues" evidence="2">
    <location>
        <begin position="908"/>
        <end position="920"/>
    </location>
</feature>
<feature type="compositionally biased region" description="Polar residues" evidence="2">
    <location>
        <begin position="49"/>
        <end position="58"/>
    </location>
</feature>
<evidence type="ECO:0000313" key="5">
    <source>
        <dbReference type="Proteomes" id="UP000693981"/>
    </source>
</evidence>
<evidence type="ECO:0000313" key="4">
    <source>
        <dbReference type="EMBL" id="KAG7382299.1"/>
    </source>
</evidence>
<dbReference type="Proteomes" id="UP000693981">
    <property type="component" value="Unassembled WGS sequence"/>
</dbReference>
<dbReference type="EMBL" id="JAGDFL010000725">
    <property type="protein sequence ID" value="KAG7382299.1"/>
    <property type="molecule type" value="Genomic_DNA"/>
</dbReference>
<feature type="compositionally biased region" description="Basic and acidic residues" evidence="2">
    <location>
        <begin position="17"/>
        <end position="26"/>
    </location>
</feature>
<reference evidence="4" key="1">
    <citation type="submission" date="2021-02" db="EMBL/GenBank/DDBJ databases">
        <authorList>
            <person name="Palmer J.M."/>
        </authorList>
    </citation>
    <scope>NUCLEOTIDE SEQUENCE</scope>
    <source>
        <strain evidence="4">SCRP23</strain>
    </source>
</reference>
<feature type="compositionally biased region" description="Acidic residues" evidence="2">
    <location>
        <begin position="876"/>
        <end position="899"/>
    </location>
</feature>
<accession>A0A8T1VQ42</accession>
<dbReference type="PANTHER" id="PTHR12048">
    <property type="entry name" value="CCAAT-BINDING FACTOR-RELATED"/>
    <property type="match status" value="1"/>
</dbReference>
<feature type="compositionally biased region" description="Basic residues" evidence="2">
    <location>
        <begin position="1"/>
        <end position="12"/>
    </location>
</feature>
<dbReference type="InterPro" id="IPR040155">
    <property type="entry name" value="CEBPZ/Mak21-like"/>
</dbReference>
<protein>
    <recommendedName>
        <fullName evidence="3">CCAAT-binding factor domain-containing protein</fullName>
    </recommendedName>
</protein>
<comment type="similarity">
    <text evidence="1">Belongs to the CBF/MAK21 family.</text>
</comment>
<feature type="compositionally biased region" description="Basic residues" evidence="2">
    <location>
        <begin position="924"/>
        <end position="939"/>
    </location>
</feature>
<dbReference type="AlphaFoldDB" id="A0A8T1VQ42"/>
<feature type="region of interest" description="Disordered" evidence="2">
    <location>
        <begin position="370"/>
        <end position="396"/>
    </location>
</feature>
<feature type="compositionally biased region" description="Basic and acidic residues" evidence="2">
    <location>
        <begin position="617"/>
        <end position="627"/>
    </location>
</feature>
<organism evidence="4 5">
    <name type="scientific">Phytophthora boehmeriae</name>
    <dbReference type="NCBI Taxonomy" id="109152"/>
    <lineage>
        <taxon>Eukaryota</taxon>
        <taxon>Sar</taxon>
        <taxon>Stramenopiles</taxon>
        <taxon>Oomycota</taxon>
        <taxon>Peronosporomycetes</taxon>
        <taxon>Peronosporales</taxon>
        <taxon>Peronosporaceae</taxon>
        <taxon>Phytophthora</taxon>
    </lineage>
</organism>
<dbReference type="OrthoDB" id="28947at2759"/>